<dbReference type="EMBL" id="AP029612">
    <property type="protein sequence ID" value="BFG70149.1"/>
    <property type="molecule type" value="Genomic_DNA"/>
</dbReference>
<dbReference type="AlphaFoldDB" id="A0AAT9GHM0"/>
<accession>A0AAT9GHM0</accession>
<reference evidence="2" key="1">
    <citation type="submission" date="2024-02" db="EMBL/GenBank/DDBJ databases">
        <title>Sediminibacterium planktonica sp. nov. and Sediminibacterium longus sp. nov., isolated from surface lake and river water.</title>
        <authorList>
            <person name="Watanabe K."/>
            <person name="Takemine S."/>
            <person name="Ishii Y."/>
            <person name="Ogata Y."/>
            <person name="Shindo C."/>
            <person name="Suda W."/>
        </authorList>
    </citation>
    <scope>NUCLEOTIDE SEQUENCE</scope>
    <source>
        <strain evidence="2">KACHI17</strain>
    </source>
</reference>
<protein>
    <recommendedName>
        <fullName evidence="1">Helix-turn-helix domain-containing protein</fullName>
    </recommendedName>
</protein>
<name>A0AAT9GHM0_9BACT</name>
<sequence>MKESLLVIPEHFLKSINEKQDQIIDLLKQQKDVISNEYITEAEARELFKRKATWFWQMRKSGILPFSKVGKSIYYSRKDLNQLLSDSKK</sequence>
<evidence type="ECO:0000259" key="1">
    <source>
        <dbReference type="Pfam" id="PF12728"/>
    </source>
</evidence>
<dbReference type="InterPro" id="IPR041657">
    <property type="entry name" value="HTH_17"/>
</dbReference>
<proteinExistence type="predicted"/>
<feature type="domain" description="Helix-turn-helix" evidence="1">
    <location>
        <begin position="39"/>
        <end position="85"/>
    </location>
</feature>
<organism evidence="2">
    <name type="scientific">Sediminibacterium sp. KACHI17</name>
    <dbReference type="NCBI Taxonomy" id="1751071"/>
    <lineage>
        <taxon>Bacteria</taxon>
        <taxon>Pseudomonadati</taxon>
        <taxon>Bacteroidota</taxon>
        <taxon>Chitinophagia</taxon>
        <taxon>Chitinophagales</taxon>
        <taxon>Chitinophagaceae</taxon>
        <taxon>Sediminibacterium</taxon>
    </lineage>
</organism>
<dbReference type="Pfam" id="PF12728">
    <property type="entry name" value="HTH_17"/>
    <property type="match status" value="1"/>
</dbReference>
<evidence type="ECO:0000313" key="2">
    <source>
        <dbReference type="EMBL" id="BFG70149.1"/>
    </source>
</evidence>
<dbReference type="RefSeq" id="WP_353550436.1">
    <property type="nucleotide sequence ID" value="NZ_AP029612.1"/>
</dbReference>
<gene>
    <name evidence="2" type="ORF">KACHI17_10300</name>
</gene>